<evidence type="ECO:0000256" key="7">
    <source>
        <dbReference type="PIRSR" id="PIRSR605856-50"/>
    </source>
</evidence>
<evidence type="ECO:0000256" key="3">
    <source>
        <dbReference type="ARBA" id="ARBA00022605"/>
    </source>
</evidence>
<dbReference type="FunFam" id="3.40.50.1100:FF:000006">
    <property type="entry name" value="Cysteine synthase"/>
    <property type="match status" value="1"/>
</dbReference>
<organism evidence="11 12">
    <name type="scientific">Malus domestica</name>
    <name type="common">Apple</name>
    <name type="synonym">Pyrus malus</name>
    <dbReference type="NCBI Taxonomy" id="3750"/>
    <lineage>
        <taxon>Eukaryota</taxon>
        <taxon>Viridiplantae</taxon>
        <taxon>Streptophyta</taxon>
        <taxon>Embryophyta</taxon>
        <taxon>Tracheophyta</taxon>
        <taxon>Spermatophyta</taxon>
        <taxon>Magnoliopsida</taxon>
        <taxon>eudicotyledons</taxon>
        <taxon>Gunneridae</taxon>
        <taxon>Pentapetalae</taxon>
        <taxon>rosids</taxon>
        <taxon>fabids</taxon>
        <taxon>Rosales</taxon>
        <taxon>Rosaceae</taxon>
        <taxon>Amygdaloideae</taxon>
        <taxon>Maleae</taxon>
        <taxon>Malus</taxon>
    </lineage>
</organism>
<comment type="catalytic activity">
    <reaction evidence="9">
        <text>O-acetyl-L-serine + hydrogen sulfide = L-cysteine + acetate</text>
        <dbReference type="Rhea" id="RHEA:14829"/>
        <dbReference type="ChEBI" id="CHEBI:29919"/>
        <dbReference type="ChEBI" id="CHEBI:30089"/>
        <dbReference type="ChEBI" id="CHEBI:35235"/>
        <dbReference type="ChEBI" id="CHEBI:58340"/>
        <dbReference type="EC" id="2.5.1.47"/>
    </reaction>
</comment>
<keyword evidence="6 9" id="KW-0198">Cysteine biosynthesis</keyword>
<dbReference type="Proteomes" id="UP000290289">
    <property type="component" value="Chromosome 1"/>
</dbReference>
<dbReference type="InterPro" id="IPR005859">
    <property type="entry name" value="CysK"/>
</dbReference>
<comment type="cofactor">
    <cofactor evidence="1 7 9">
        <name>pyridoxal 5'-phosphate</name>
        <dbReference type="ChEBI" id="CHEBI:597326"/>
    </cofactor>
</comment>
<dbReference type="EMBL" id="RDQH01000327">
    <property type="protein sequence ID" value="RXI08109.1"/>
    <property type="molecule type" value="Genomic_DNA"/>
</dbReference>
<dbReference type="Gene3D" id="3.40.50.1100">
    <property type="match status" value="2"/>
</dbReference>
<evidence type="ECO:0000313" key="12">
    <source>
        <dbReference type="Proteomes" id="UP000290289"/>
    </source>
</evidence>
<comment type="similarity">
    <text evidence="2 9">Belongs to the cysteine synthase/cystathionine beta-synthase family.</text>
</comment>
<dbReference type="NCBIfam" id="TIGR01136">
    <property type="entry name" value="cysKM"/>
    <property type="match status" value="1"/>
</dbReference>
<proteinExistence type="inferred from homology"/>
<dbReference type="NCBIfam" id="TIGR01139">
    <property type="entry name" value="cysK"/>
    <property type="match status" value="1"/>
</dbReference>
<evidence type="ECO:0000256" key="6">
    <source>
        <dbReference type="ARBA" id="ARBA00023192"/>
    </source>
</evidence>
<dbReference type="InterPro" id="IPR001926">
    <property type="entry name" value="TrpB-like_PALP"/>
</dbReference>
<evidence type="ECO:0000256" key="5">
    <source>
        <dbReference type="ARBA" id="ARBA00022898"/>
    </source>
</evidence>
<dbReference type="InterPro" id="IPR005856">
    <property type="entry name" value="Cys_synth"/>
</dbReference>
<dbReference type="CDD" id="cd01561">
    <property type="entry name" value="CBS_like"/>
    <property type="match status" value="1"/>
</dbReference>
<dbReference type="PROSITE" id="PS00901">
    <property type="entry name" value="CYS_SYNTHASE"/>
    <property type="match status" value="1"/>
</dbReference>
<sequence length="384" mass="41525">MAALRSFLKKRSSVLCNGGAVRHRLFSAQVSQPIPDSPSFAQRIGNLPKDLPATQIKTQVSQLIGRTPIVYLNKVTEGCGAFIAVKQEMFQPTASIKDRPALSMINDAEEKGLITPGEISLMTVVYILHQTTLIEPTSGNMGISMAFMAAMKGYKMVLTLPSYTSLERRVCMRCFGADLILTDPTKGMGGTVKKAYDLLESTPNAFMLQQFSNPANTKVHFETTGPEIWEDTNGQVDIFVMGIGSGGTVSGVGQYLKSKNPNVQIYGVEPAESNVLNGGKPGPHSITGNGVGFKPDILDMDMMERVRSEDAVNMARQLALKEGLMVGISSGANTVAAMELAKKPENKGKLIVTVHASFGERYLSSVLFQDLRQEAENMQPVAVD</sequence>
<feature type="domain" description="Tryptophan synthase beta chain-like PALP" evidence="10">
    <location>
        <begin position="60"/>
        <end position="355"/>
    </location>
</feature>
<keyword evidence="3 9" id="KW-0028">Amino-acid biosynthesis</keyword>
<dbReference type="InterPro" id="IPR036052">
    <property type="entry name" value="TrpB-like_PALP_sf"/>
</dbReference>
<evidence type="ECO:0000256" key="8">
    <source>
        <dbReference type="PIRSR" id="PIRSR605856-51"/>
    </source>
</evidence>
<feature type="binding site" evidence="7">
    <location>
        <begin position="244"/>
        <end position="248"/>
    </location>
    <ligand>
        <name>pyridoxal 5'-phosphate</name>
        <dbReference type="ChEBI" id="CHEBI:597326"/>
    </ligand>
</feature>
<dbReference type="STRING" id="3750.A0A498KIV0"/>
<evidence type="ECO:0000259" key="10">
    <source>
        <dbReference type="Pfam" id="PF00291"/>
    </source>
</evidence>
<keyword evidence="5 7" id="KW-0663">Pyridoxal phosphate</keyword>
<dbReference type="EC" id="2.5.1.47" evidence="9"/>
<dbReference type="InterPro" id="IPR001216">
    <property type="entry name" value="P-phosphate_BS"/>
</dbReference>
<name>A0A498KIV0_MALDO</name>
<evidence type="ECO:0000256" key="2">
    <source>
        <dbReference type="ARBA" id="ARBA00007103"/>
    </source>
</evidence>
<keyword evidence="12" id="KW-1185">Reference proteome</keyword>
<feature type="modified residue" description="N6-(pyridoxal phosphate)lysine" evidence="8">
    <location>
        <position position="97"/>
    </location>
</feature>
<evidence type="ECO:0000256" key="9">
    <source>
        <dbReference type="RuleBase" id="RU003985"/>
    </source>
</evidence>
<dbReference type="GO" id="GO:0004124">
    <property type="term" value="F:cysteine synthase activity"/>
    <property type="evidence" value="ECO:0007669"/>
    <property type="project" value="UniProtKB-UniRule"/>
</dbReference>
<dbReference type="PANTHER" id="PTHR10314">
    <property type="entry name" value="CYSTATHIONINE BETA-SYNTHASE"/>
    <property type="match status" value="1"/>
</dbReference>
<feature type="binding site" evidence="7">
    <location>
        <position position="329"/>
    </location>
    <ligand>
        <name>pyridoxal 5'-phosphate</name>
        <dbReference type="ChEBI" id="CHEBI:597326"/>
    </ligand>
</feature>
<dbReference type="AlphaFoldDB" id="A0A498KIV0"/>
<gene>
    <name evidence="11" type="ORF">DVH24_014675</name>
</gene>
<feature type="binding site" evidence="7">
    <location>
        <position position="140"/>
    </location>
    <ligand>
        <name>pyridoxal 5'-phosphate</name>
        <dbReference type="ChEBI" id="CHEBI:597326"/>
    </ligand>
</feature>
<comment type="caution">
    <text evidence="11">The sequence shown here is derived from an EMBL/GenBank/DDBJ whole genome shotgun (WGS) entry which is preliminary data.</text>
</comment>
<keyword evidence="4 9" id="KW-0808">Transferase</keyword>
<evidence type="ECO:0000256" key="1">
    <source>
        <dbReference type="ARBA" id="ARBA00001933"/>
    </source>
</evidence>
<evidence type="ECO:0000256" key="4">
    <source>
        <dbReference type="ARBA" id="ARBA00022679"/>
    </source>
</evidence>
<protein>
    <recommendedName>
        <fullName evidence="9">Cysteine synthase</fullName>
        <ecNumber evidence="9">2.5.1.47</ecNumber>
    </recommendedName>
</protein>
<dbReference type="Pfam" id="PF00291">
    <property type="entry name" value="PALP"/>
    <property type="match status" value="1"/>
</dbReference>
<accession>A0A498KIV0</accession>
<dbReference type="GO" id="GO:0006535">
    <property type="term" value="P:cysteine biosynthetic process from serine"/>
    <property type="evidence" value="ECO:0007669"/>
    <property type="project" value="UniProtKB-UniRule"/>
</dbReference>
<reference evidence="11 12" key="1">
    <citation type="submission" date="2018-10" db="EMBL/GenBank/DDBJ databases">
        <title>A high-quality apple genome assembly.</title>
        <authorList>
            <person name="Hu J."/>
        </authorList>
    </citation>
    <scope>NUCLEOTIDE SEQUENCE [LARGE SCALE GENOMIC DNA]</scope>
    <source>
        <strain evidence="12">cv. HFTH1</strain>
        <tissue evidence="11">Young leaf</tissue>
    </source>
</reference>
<dbReference type="InterPro" id="IPR050214">
    <property type="entry name" value="Cys_Synth/Cystath_Beta-Synth"/>
</dbReference>
<dbReference type="SUPFAM" id="SSF53686">
    <property type="entry name" value="Tryptophan synthase beta subunit-like PLP-dependent enzymes"/>
    <property type="match status" value="1"/>
</dbReference>
<evidence type="ECO:0000313" key="11">
    <source>
        <dbReference type="EMBL" id="RXI08109.1"/>
    </source>
</evidence>